<gene>
    <name evidence="3" type="ordered locus">Ppha_1343</name>
</gene>
<evidence type="ECO:0000313" key="4">
    <source>
        <dbReference type="Proteomes" id="UP000002724"/>
    </source>
</evidence>
<name>B4SHE0_PELPB</name>
<dbReference type="Pfam" id="PF02001">
    <property type="entry name" value="DUF134"/>
    <property type="match status" value="1"/>
</dbReference>
<protein>
    <recommendedName>
        <fullName evidence="2">UPF0251 protein Ppha_1343</fullName>
    </recommendedName>
</protein>
<reference evidence="3 4" key="1">
    <citation type="submission" date="2008-06" db="EMBL/GenBank/DDBJ databases">
        <title>Complete sequence of Pelodictyon phaeoclathratiforme BU-1.</title>
        <authorList>
            <consortium name="US DOE Joint Genome Institute"/>
            <person name="Lucas S."/>
            <person name="Copeland A."/>
            <person name="Lapidus A."/>
            <person name="Glavina del Rio T."/>
            <person name="Dalin E."/>
            <person name="Tice H."/>
            <person name="Bruce D."/>
            <person name="Goodwin L."/>
            <person name="Pitluck S."/>
            <person name="Schmutz J."/>
            <person name="Larimer F."/>
            <person name="Land M."/>
            <person name="Hauser L."/>
            <person name="Kyrpides N."/>
            <person name="Mikhailova N."/>
            <person name="Liu Z."/>
            <person name="Li T."/>
            <person name="Zhao F."/>
            <person name="Overmann J."/>
            <person name="Bryant D.A."/>
            <person name="Richardson P."/>
        </authorList>
    </citation>
    <scope>NUCLEOTIDE SEQUENCE [LARGE SCALE GENOMIC DNA]</scope>
    <source>
        <strain evidence="4">DSM 5477 / BU-1</strain>
    </source>
</reference>
<dbReference type="EMBL" id="CP001110">
    <property type="protein sequence ID" value="ACF43607.1"/>
    <property type="molecule type" value="Genomic_DNA"/>
</dbReference>
<accession>B4SHE0</accession>
<dbReference type="STRING" id="324925.Ppha_1343"/>
<dbReference type="HOGENOM" id="CLU_094511_0_1_10"/>
<dbReference type="PANTHER" id="PTHR37478">
    <property type="match status" value="1"/>
</dbReference>
<evidence type="ECO:0000256" key="1">
    <source>
        <dbReference type="ARBA" id="ARBA00009350"/>
    </source>
</evidence>
<keyword evidence="4" id="KW-1185">Reference proteome</keyword>
<dbReference type="PANTHER" id="PTHR37478:SF2">
    <property type="entry name" value="UPF0251 PROTEIN TK0562"/>
    <property type="match status" value="1"/>
</dbReference>
<dbReference type="OrthoDB" id="280278at2"/>
<evidence type="ECO:0000256" key="2">
    <source>
        <dbReference type="HAMAP-Rule" id="MF_00674"/>
    </source>
</evidence>
<dbReference type="Proteomes" id="UP000002724">
    <property type="component" value="Chromosome"/>
</dbReference>
<dbReference type="InterPro" id="IPR002852">
    <property type="entry name" value="UPF0251"/>
</dbReference>
<comment type="similarity">
    <text evidence="1 2">Belongs to the UPF0251 family.</text>
</comment>
<organism evidence="3 4">
    <name type="scientific">Pelodictyon phaeoclathratiforme (strain DSM 5477 / BU-1)</name>
    <dbReference type="NCBI Taxonomy" id="324925"/>
    <lineage>
        <taxon>Bacteria</taxon>
        <taxon>Pseudomonadati</taxon>
        <taxon>Chlorobiota</taxon>
        <taxon>Chlorobiia</taxon>
        <taxon>Chlorobiales</taxon>
        <taxon>Chlorobiaceae</taxon>
        <taxon>Chlorobium/Pelodictyon group</taxon>
        <taxon>Pelodictyon</taxon>
    </lineage>
</organism>
<dbReference type="KEGG" id="pph:Ppha_1343"/>
<dbReference type="RefSeq" id="WP_012508098.1">
    <property type="nucleotide sequence ID" value="NC_011060.1"/>
</dbReference>
<dbReference type="AlphaFoldDB" id="B4SHE0"/>
<proteinExistence type="inferred from homology"/>
<sequence length="157" mass="17423">MKTNRVGRPTHCRSIQDMPRITCFKPEGVPPEELQSIVLTLDELEAIRLADKEGLYQADAAIRMQVSRPTFGRILEAAHKKVAEAIVDGKKLCIQGGTFRSLCDSTLTDRPNICECPECGLKLPHQKGEPCRETVCPHCQAPLKRMGGCLPEFLPQV</sequence>
<evidence type="ECO:0000313" key="3">
    <source>
        <dbReference type="EMBL" id="ACF43607.1"/>
    </source>
</evidence>
<dbReference type="eggNOG" id="COG1342">
    <property type="taxonomic scope" value="Bacteria"/>
</dbReference>
<dbReference type="HAMAP" id="MF_00674">
    <property type="entry name" value="UPF0251"/>
    <property type="match status" value="1"/>
</dbReference>